<evidence type="ECO:0000313" key="1">
    <source>
        <dbReference type="EMBL" id="BCZ85152.1"/>
    </source>
</evidence>
<name>A0ABN6JZA8_9BURK</name>
<reference evidence="1 2" key="1">
    <citation type="journal article" date="2022" name="Front. Microbiol.">
        <title>Identification and characterization of a novel class of self-sufficient cytochrome P450 hydroxylase involved in cyclohexanecarboxylate degradation in Paraburkholderia terrae strain KU-64.</title>
        <authorList>
            <person name="Yamamoto T."/>
            <person name="Hasegawa Y."/>
            <person name="Iwaki H."/>
        </authorList>
    </citation>
    <scope>NUCLEOTIDE SEQUENCE [LARGE SCALE GENOMIC DNA]</scope>
    <source>
        <strain evidence="1 2">KU-64</strain>
    </source>
</reference>
<protein>
    <submittedName>
        <fullName evidence="1">Uncharacterized protein</fullName>
    </submittedName>
</protein>
<sequence>MAAFQICREADGELTMSGIAIVEPAFEAAGVAQQSEIDMHNKQEA</sequence>
<accession>A0ABN6JZA8</accession>
<evidence type="ECO:0000313" key="2">
    <source>
        <dbReference type="Proteomes" id="UP001319874"/>
    </source>
</evidence>
<dbReference type="EMBL" id="AP024958">
    <property type="protein sequence ID" value="BCZ85152.1"/>
    <property type="molecule type" value="Genomic_DNA"/>
</dbReference>
<dbReference type="Proteomes" id="UP001319874">
    <property type="component" value="Chromosome 4"/>
</dbReference>
<keyword evidence="2" id="KW-1185">Reference proteome</keyword>
<organism evidence="1 2">
    <name type="scientific">Paraburkholderia terrae</name>
    <dbReference type="NCBI Taxonomy" id="311230"/>
    <lineage>
        <taxon>Bacteria</taxon>
        <taxon>Pseudomonadati</taxon>
        <taxon>Pseudomonadota</taxon>
        <taxon>Betaproteobacteria</taxon>
        <taxon>Burkholderiales</taxon>
        <taxon>Burkholderiaceae</taxon>
        <taxon>Paraburkholderia</taxon>
    </lineage>
</organism>
<gene>
    <name evidence="1" type="ORF">PTKU64_88270</name>
</gene>
<proteinExistence type="predicted"/>